<feature type="binding site" description="axial binding residue" evidence="15">
    <location>
        <position position="21"/>
    </location>
    <ligand>
        <name>a bacteriochlorophyll</name>
        <dbReference type="ChEBI" id="CHEBI:38201"/>
    </ligand>
    <ligandPart>
        <name>Mg</name>
        <dbReference type="ChEBI" id="CHEBI:25107"/>
    </ligandPart>
</feature>
<protein>
    <submittedName>
        <fullName evidence="18">Light-harvesting protein</fullName>
    </submittedName>
</protein>
<evidence type="ECO:0000256" key="8">
    <source>
        <dbReference type="ARBA" id="ARBA00022723"/>
    </source>
</evidence>
<dbReference type="GO" id="GO:0019684">
    <property type="term" value="P:photosynthesis, light reaction"/>
    <property type="evidence" value="ECO:0007669"/>
    <property type="project" value="InterPro"/>
</dbReference>
<evidence type="ECO:0000256" key="10">
    <source>
        <dbReference type="ARBA" id="ARBA00022956"/>
    </source>
</evidence>
<proteinExistence type="inferred from homology"/>
<dbReference type="Gene3D" id="1.20.5.250">
    <property type="match status" value="1"/>
</dbReference>
<evidence type="ECO:0000256" key="13">
    <source>
        <dbReference type="ARBA" id="ARBA00023136"/>
    </source>
</evidence>
<feature type="binding site" description="axial binding residue" evidence="15">
    <location>
        <position position="39"/>
    </location>
    <ligand>
        <name>a bacteriochlorophyll</name>
        <dbReference type="ChEBI" id="CHEBI:38201"/>
    </ligand>
    <ligandPart>
        <name>Mg</name>
        <dbReference type="ChEBI" id="CHEBI:25107"/>
    </ligandPart>
</feature>
<evidence type="ECO:0000256" key="6">
    <source>
        <dbReference type="ARBA" id="ARBA00022549"/>
    </source>
</evidence>
<keyword evidence="6" id="KW-0042">Antenna complex</keyword>
<keyword evidence="14" id="KW-0437">Light-harvesting polypeptide</keyword>
<evidence type="ECO:0000256" key="15">
    <source>
        <dbReference type="PIRSR" id="PIRSR002900-1"/>
    </source>
</evidence>
<keyword evidence="12" id="KW-0157">Chromophore</keyword>
<dbReference type="GO" id="GO:0030077">
    <property type="term" value="C:plasma membrane light-harvesting complex"/>
    <property type="evidence" value="ECO:0007669"/>
    <property type="project" value="InterPro"/>
</dbReference>
<keyword evidence="5" id="KW-0148">Chlorophyll</keyword>
<gene>
    <name evidence="18" type="ORF">CXB77_10800</name>
</gene>
<keyword evidence="11 16" id="KW-1133">Transmembrane helix</keyword>
<keyword evidence="7 16" id="KW-0812">Transmembrane</keyword>
<evidence type="ECO:0000256" key="1">
    <source>
        <dbReference type="ARBA" id="ARBA00002455"/>
    </source>
</evidence>
<accession>A0A2S7XSN5</accession>
<name>A0A2S7XSN5_9GAMM</name>
<comment type="similarity">
    <text evidence="3">Belongs to the antenna complex beta subunit family.</text>
</comment>
<evidence type="ECO:0000313" key="18">
    <source>
        <dbReference type="EMBL" id="PQJ96422.1"/>
    </source>
</evidence>
<evidence type="ECO:0000256" key="11">
    <source>
        <dbReference type="ARBA" id="ARBA00022989"/>
    </source>
</evidence>
<evidence type="ECO:0000256" key="16">
    <source>
        <dbReference type="SAM" id="Phobius"/>
    </source>
</evidence>
<keyword evidence="8 15" id="KW-0479">Metal-binding</keyword>
<dbReference type="InterPro" id="IPR000066">
    <property type="entry name" value="Antenna_a/b"/>
</dbReference>
<dbReference type="SUPFAM" id="SSF56918">
    <property type="entry name" value="Light-harvesting complex subunits"/>
    <property type="match status" value="1"/>
</dbReference>
<evidence type="ECO:0000256" key="12">
    <source>
        <dbReference type="ARBA" id="ARBA00022991"/>
    </source>
</evidence>
<evidence type="ECO:0000313" key="19">
    <source>
        <dbReference type="Proteomes" id="UP000239936"/>
    </source>
</evidence>
<dbReference type="InterPro" id="IPR002362">
    <property type="entry name" value="LHB-1/5"/>
</dbReference>
<evidence type="ECO:0000256" key="4">
    <source>
        <dbReference type="ARBA" id="ARBA00022475"/>
    </source>
</evidence>
<dbReference type="GO" id="GO:0042314">
    <property type="term" value="F:bacteriochlorophyll binding"/>
    <property type="evidence" value="ECO:0007669"/>
    <property type="project" value="UniProtKB-KW"/>
</dbReference>
<keyword evidence="9 15" id="KW-0460">Magnesium</keyword>
<dbReference type="AlphaFoldDB" id="A0A2S7XSN5"/>
<dbReference type="GO" id="GO:0005886">
    <property type="term" value="C:plasma membrane"/>
    <property type="evidence" value="ECO:0007669"/>
    <property type="project" value="UniProtKB-SubCell"/>
</dbReference>
<comment type="caution">
    <text evidence="18">The sequence shown here is derived from an EMBL/GenBank/DDBJ whole genome shotgun (WGS) entry which is preliminary data.</text>
</comment>
<comment type="function">
    <text evidence="1">Antenna complexes are light-harvesting systems, which transfer the excitation energy to the reaction centers.</text>
</comment>
<dbReference type="PRINTS" id="PR00674">
    <property type="entry name" value="LIGHTHARVSTB"/>
</dbReference>
<reference evidence="18 19" key="1">
    <citation type="submission" date="2018-01" db="EMBL/GenBank/DDBJ databases">
        <title>The complete genome sequence of Chromatium okenii LaCa, a purple sulfur bacterium with a turbulent life.</title>
        <authorList>
            <person name="Luedin S.M."/>
            <person name="Liechti N."/>
            <person name="Storelli N."/>
            <person name="Danza F."/>
            <person name="Wittwer M."/>
            <person name="Pothier J.F."/>
            <person name="Tonolla M.A."/>
        </authorList>
    </citation>
    <scope>NUCLEOTIDE SEQUENCE [LARGE SCALE GENOMIC DNA]</scope>
    <source>
        <strain evidence="18 19">LaCa</strain>
    </source>
</reference>
<sequence>MADVKVANLSGLTDEQAKEFHEHWKHGTWSWVMIACVVHVVTWVYQPWF</sequence>
<dbReference type="RefSeq" id="WP_105074047.1">
    <property type="nucleotide sequence ID" value="NZ_PPGH01000035.1"/>
</dbReference>
<comment type="subcellular location">
    <subcellularLocation>
        <location evidence="2">Cell inner membrane</location>
        <topology evidence="2">Single-pass type II membrane protein</topology>
    </subcellularLocation>
</comment>
<evidence type="ECO:0000256" key="5">
    <source>
        <dbReference type="ARBA" id="ARBA00022494"/>
    </source>
</evidence>
<dbReference type="PIRSF" id="PIRSF002900">
    <property type="entry name" value="Antenna_beta"/>
    <property type="match status" value="1"/>
</dbReference>
<dbReference type="OrthoDB" id="7391998at2"/>
<dbReference type="EMBL" id="PPGH01000035">
    <property type="protein sequence ID" value="PQJ96422.1"/>
    <property type="molecule type" value="Genomic_DNA"/>
</dbReference>
<dbReference type="Pfam" id="PF00556">
    <property type="entry name" value="LHC"/>
    <property type="match status" value="1"/>
</dbReference>
<keyword evidence="10" id="KW-0076">Bacteriochlorophyll</keyword>
<keyword evidence="4" id="KW-1003">Cell membrane</keyword>
<evidence type="ECO:0000256" key="2">
    <source>
        <dbReference type="ARBA" id="ARBA00004249"/>
    </source>
</evidence>
<keyword evidence="13 16" id="KW-0472">Membrane</keyword>
<dbReference type="InterPro" id="IPR023624">
    <property type="entry name" value="Antenna_beta_dom_sf"/>
</dbReference>
<evidence type="ECO:0000256" key="14">
    <source>
        <dbReference type="ARBA" id="ARBA00023243"/>
    </source>
</evidence>
<keyword evidence="19" id="KW-1185">Reference proteome</keyword>
<evidence type="ECO:0000259" key="17">
    <source>
        <dbReference type="Pfam" id="PF00556"/>
    </source>
</evidence>
<dbReference type="Proteomes" id="UP000239936">
    <property type="component" value="Unassembled WGS sequence"/>
</dbReference>
<dbReference type="GO" id="GO:0046872">
    <property type="term" value="F:metal ion binding"/>
    <property type="evidence" value="ECO:0007669"/>
    <property type="project" value="UniProtKB-KW"/>
</dbReference>
<evidence type="ECO:0000256" key="3">
    <source>
        <dbReference type="ARBA" id="ARBA00011052"/>
    </source>
</evidence>
<evidence type="ECO:0000256" key="7">
    <source>
        <dbReference type="ARBA" id="ARBA00022692"/>
    </source>
</evidence>
<feature type="domain" description="Antenna complex alpha/beta subunit" evidence="17">
    <location>
        <begin position="14"/>
        <end position="49"/>
    </location>
</feature>
<organism evidence="18 19">
    <name type="scientific">Chromatium okenii</name>
    <dbReference type="NCBI Taxonomy" id="61644"/>
    <lineage>
        <taxon>Bacteria</taxon>
        <taxon>Pseudomonadati</taxon>
        <taxon>Pseudomonadota</taxon>
        <taxon>Gammaproteobacteria</taxon>
        <taxon>Chromatiales</taxon>
        <taxon>Chromatiaceae</taxon>
        <taxon>Chromatium</taxon>
    </lineage>
</organism>
<feature type="transmembrane region" description="Helical" evidence="16">
    <location>
        <begin position="28"/>
        <end position="45"/>
    </location>
</feature>
<dbReference type="NCBIfam" id="NF040862">
    <property type="entry name" value="pufB_517_ASD"/>
    <property type="match status" value="1"/>
</dbReference>
<dbReference type="InterPro" id="IPR035889">
    <property type="entry name" value="Light-harvesting_complex"/>
</dbReference>
<evidence type="ECO:0000256" key="9">
    <source>
        <dbReference type="ARBA" id="ARBA00022842"/>
    </source>
</evidence>